<dbReference type="Pfam" id="PF15489">
    <property type="entry name" value="CTC1"/>
    <property type="match status" value="1"/>
</dbReference>
<comment type="caution">
    <text evidence="9">The sequence shown here is derived from an EMBL/GenBank/DDBJ whole genome shotgun (WGS) entry which is preliminary data.</text>
</comment>
<accession>A0AAD9B4Q3</accession>
<dbReference type="InterPro" id="IPR029156">
    <property type="entry name" value="CTC1"/>
</dbReference>
<evidence type="ECO:0000256" key="3">
    <source>
        <dbReference type="ARBA" id="ARBA00006332"/>
    </source>
</evidence>
<dbReference type="PANTHER" id="PTHR14865:SF2">
    <property type="entry name" value="CST COMPLEX SUBUNIT CTC1"/>
    <property type="match status" value="1"/>
</dbReference>
<dbReference type="Proteomes" id="UP001228049">
    <property type="component" value="Unassembled WGS sequence"/>
</dbReference>
<dbReference type="GO" id="GO:0045740">
    <property type="term" value="P:positive regulation of DNA replication"/>
    <property type="evidence" value="ECO:0007669"/>
    <property type="project" value="TreeGrafter"/>
</dbReference>
<evidence type="ECO:0000256" key="1">
    <source>
        <dbReference type="ARBA" id="ARBA00004123"/>
    </source>
</evidence>
<gene>
    <name evidence="9" type="ORF">KUDE01_032167</name>
</gene>
<dbReference type="GO" id="GO:0010833">
    <property type="term" value="P:telomere maintenance via telomere lengthening"/>
    <property type="evidence" value="ECO:0007669"/>
    <property type="project" value="TreeGrafter"/>
</dbReference>
<dbReference type="EMBL" id="JASDAP010000051">
    <property type="protein sequence ID" value="KAK1876028.1"/>
    <property type="molecule type" value="Genomic_DNA"/>
</dbReference>
<keyword evidence="5" id="KW-0158">Chromosome</keyword>
<dbReference type="AlphaFoldDB" id="A0AAD9B4Q3"/>
<dbReference type="PANTHER" id="PTHR14865">
    <property type="entry name" value="CST COMPLEX SUBUNIT CTC1"/>
    <property type="match status" value="1"/>
</dbReference>
<evidence type="ECO:0000256" key="5">
    <source>
        <dbReference type="ARBA" id="ARBA00022454"/>
    </source>
</evidence>
<evidence type="ECO:0000256" key="2">
    <source>
        <dbReference type="ARBA" id="ARBA00004574"/>
    </source>
</evidence>
<keyword evidence="10" id="KW-1185">Reference proteome</keyword>
<name>A0AAD9B4Q3_DISEL</name>
<evidence type="ECO:0000256" key="4">
    <source>
        <dbReference type="ARBA" id="ARBA00016175"/>
    </source>
</evidence>
<reference evidence="9" key="1">
    <citation type="submission" date="2023-04" db="EMBL/GenBank/DDBJ databases">
        <title>Chromosome-level genome of Chaenocephalus aceratus.</title>
        <authorList>
            <person name="Park H."/>
        </authorList>
    </citation>
    <scope>NUCLEOTIDE SEQUENCE</scope>
    <source>
        <strain evidence="9">DE</strain>
        <tissue evidence="9">Muscle</tissue>
    </source>
</reference>
<evidence type="ECO:0000256" key="6">
    <source>
        <dbReference type="ARBA" id="ARBA00022895"/>
    </source>
</evidence>
<protein>
    <recommendedName>
        <fullName evidence="4">CST complex subunit CTC1</fullName>
    </recommendedName>
</protein>
<comment type="subcellular location">
    <subcellularLocation>
        <location evidence="2">Chromosome</location>
        <location evidence="2">Telomere</location>
    </subcellularLocation>
    <subcellularLocation>
        <location evidence="1">Nucleus</location>
    </subcellularLocation>
</comment>
<evidence type="ECO:0000256" key="7">
    <source>
        <dbReference type="ARBA" id="ARBA00023125"/>
    </source>
</evidence>
<keyword evidence="7" id="KW-0238">DNA-binding</keyword>
<dbReference type="GO" id="GO:1990879">
    <property type="term" value="C:CST complex"/>
    <property type="evidence" value="ECO:0007669"/>
    <property type="project" value="TreeGrafter"/>
</dbReference>
<comment type="similarity">
    <text evidence="3">Belongs to the CTC1 family.</text>
</comment>
<dbReference type="InterPro" id="IPR042617">
    <property type="entry name" value="CTC1-like"/>
</dbReference>
<keyword evidence="6" id="KW-0779">Telomere</keyword>
<keyword evidence="8" id="KW-0539">Nucleus</keyword>
<sequence length="473" mass="50756">MESLQLFLDQFQPSGEAESLWLQQMFSFVSDHLSGPAPPADDTSLTGVYQLSVCCVAGVYQLSVYQLSVYQLSVYQLSVCCVAGVYQLSVCCVAGVYQLSVCCVAGVYQLSVYQLSVCCVAGVYQLSVCCVAGVYQLSVCCVAGVFQLSVCCVAGVYQLSVCCVAGVYQLSVYQLSVYQLSVCCVAGVYQLSVCCVAGVYQLSVCVLQVCPAECVLCCRCVPAECVCCVAGVYQLSVCCVAGVYQLSVYQLSVCCVAGVYQLSVFVVCRCVPAECVLFAGVYQLSVYQLSVCCVAGVYQLSVCVVKQLQQSGVTHSLPVSYRPVCVSELLSRQHLSCFSHLSWSTNQHRAWVREAELSAPGQVLPRVSLLLIGCLREGRDGEWRLTDSSGSVRCECLSPSPLWLNRPVFLPHWNYIPHHAPGSEEAGGWVELIGPPVVLCPGAEQGLVVGPEEGAGLSKAVGVKEAADFLKNR</sequence>
<dbReference type="GO" id="GO:0042162">
    <property type="term" value="F:telomeric DNA binding"/>
    <property type="evidence" value="ECO:0007669"/>
    <property type="project" value="TreeGrafter"/>
</dbReference>
<evidence type="ECO:0000313" key="9">
    <source>
        <dbReference type="EMBL" id="KAK1876028.1"/>
    </source>
</evidence>
<dbReference type="GO" id="GO:0003697">
    <property type="term" value="F:single-stranded DNA binding"/>
    <property type="evidence" value="ECO:0007669"/>
    <property type="project" value="InterPro"/>
</dbReference>
<evidence type="ECO:0000313" key="10">
    <source>
        <dbReference type="Proteomes" id="UP001228049"/>
    </source>
</evidence>
<evidence type="ECO:0000256" key="8">
    <source>
        <dbReference type="ARBA" id="ARBA00023242"/>
    </source>
</evidence>
<proteinExistence type="inferred from homology"/>
<organism evidence="9 10">
    <name type="scientific">Dissostichus eleginoides</name>
    <name type="common">Patagonian toothfish</name>
    <name type="synonym">Dissostichus amissus</name>
    <dbReference type="NCBI Taxonomy" id="100907"/>
    <lineage>
        <taxon>Eukaryota</taxon>
        <taxon>Metazoa</taxon>
        <taxon>Chordata</taxon>
        <taxon>Craniata</taxon>
        <taxon>Vertebrata</taxon>
        <taxon>Euteleostomi</taxon>
        <taxon>Actinopterygii</taxon>
        <taxon>Neopterygii</taxon>
        <taxon>Teleostei</taxon>
        <taxon>Neoteleostei</taxon>
        <taxon>Acanthomorphata</taxon>
        <taxon>Eupercaria</taxon>
        <taxon>Perciformes</taxon>
        <taxon>Notothenioidei</taxon>
        <taxon>Nototheniidae</taxon>
        <taxon>Dissostichus</taxon>
    </lineage>
</organism>